<gene>
    <name evidence="5" type="ORF">SAMN04488134_101285</name>
</gene>
<evidence type="ECO:0000259" key="4">
    <source>
        <dbReference type="PROSITE" id="PS01124"/>
    </source>
</evidence>
<dbReference type="SUPFAM" id="SSF46689">
    <property type="entry name" value="Homeodomain-like"/>
    <property type="match status" value="1"/>
</dbReference>
<dbReference type="Gene3D" id="3.20.80.10">
    <property type="entry name" value="Regulatory factor, effector binding domain"/>
    <property type="match status" value="1"/>
</dbReference>
<sequence length="296" mass="34198">MSREINDAMLYIENHLAEELNLDENIPQITGMSLFQFKKIFLLLSGVPLLEYIRKRRMTLACYDLRERNMKVIDVATKYCYNSPDAFTKAFYKVHGVNPSDVFAKNTAIKSYSPITFQLTIMGGSQMNYKIEEKEAFKIVGIKRRLLDFYRDISNSIIDMREALGINIHNKLAELSNVKPYGGYSATYNVLNSENEEKIQCDFMMGTLTTNNNVLDLDCLDVPKATWAVFTSEENKYISLQEVWIKILTEWLPSSEYEIIDNEPIIFFVGDVKRIDEPSVSKEIWIQVKKTRATLS</sequence>
<dbReference type="InterPro" id="IPR029442">
    <property type="entry name" value="GyrI-like"/>
</dbReference>
<keyword evidence="3" id="KW-0804">Transcription</keyword>
<accession>A0A1H8H9I1</accession>
<dbReference type="SMART" id="SM00342">
    <property type="entry name" value="HTH_ARAC"/>
    <property type="match status" value="1"/>
</dbReference>
<dbReference type="GO" id="GO:0003700">
    <property type="term" value="F:DNA-binding transcription factor activity"/>
    <property type="evidence" value="ECO:0007669"/>
    <property type="project" value="InterPro"/>
</dbReference>
<dbReference type="InterPro" id="IPR009057">
    <property type="entry name" value="Homeodomain-like_sf"/>
</dbReference>
<dbReference type="STRING" id="872970.SAMN04488134_101285"/>
<dbReference type="SUPFAM" id="SSF55136">
    <property type="entry name" value="Probable bacterial effector-binding domain"/>
    <property type="match status" value="1"/>
</dbReference>
<dbReference type="Pfam" id="PF06445">
    <property type="entry name" value="GyrI-like"/>
    <property type="match status" value="1"/>
</dbReference>
<dbReference type="InterPro" id="IPR011256">
    <property type="entry name" value="Reg_factor_effector_dom_sf"/>
</dbReference>
<name>A0A1H8H9I1_9BACI</name>
<dbReference type="EMBL" id="FODJ01000001">
    <property type="protein sequence ID" value="SEN52760.1"/>
    <property type="molecule type" value="Genomic_DNA"/>
</dbReference>
<evidence type="ECO:0000313" key="5">
    <source>
        <dbReference type="EMBL" id="SEN52760.1"/>
    </source>
</evidence>
<dbReference type="PROSITE" id="PS01124">
    <property type="entry name" value="HTH_ARAC_FAMILY_2"/>
    <property type="match status" value="1"/>
</dbReference>
<evidence type="ECO:0000256" key="3">
    <source>
        <dbReference type="ARBA" id="ARBA00023163"/>
    </source>
</evidence>
<keyword evidence="2" id="KW-0238">DNA-binding</keyword>
<keyword evidence="6" id="KW-1185">Reference proteome</keyword>
<keyword evidence="1" id="KW-0805">Transcription regulation</keyword>
<evidence type="ECO:0000256" key="1">
    <source>
        <dbReference type="ARBA" id="ARBA00023015"/>
    </source>
</evidence>
<dbReference type="PANTHER" id="PTHR47504:SF5">
    <property type="entry name" value="RIGHT ORIGIN-BINDING PROTEIN"/>
    <property type="match status" value="1"/>
</dbReference>
<dbReference type="InterPro" id="IPR018060">
    <property type="entry name" value="HTH_AraC"/>
</dbReference>
<protein>
    <submittedName>
        <fullName evidence="5">AraC family transcriptional regulator</fullName>
    </submittedName>
</protein>
<dbReference type="GO" id="GO:0043565">
    <property type="term" value="F:sequence-specific DNA binding"/>
    <property type="evidence" value="ECO:0007669"/>
    <property type="project" value="InterPro"/>
</dbReference>
<feature type="domain" description="HTH araC/xylS-type" evidence="4">
    <location>
        <begin position="6"/>
        <end position="105"/>
    </location>
</feature>
<dbReference type="RefSeq" id="WP_177178167.1">
    <property type="nucleotide sequence ID" value="NZ_FODJ01000001.1"/>
</dbReference>
<organism evidence="5 6">
    <name type="scientific">Amphibacillus marinus</name>
    <dbReference type="NCBI Taxonomy" id="872970"/>
    <lineage>
        <taxon>Bacteria</taxon>
        <taxon>Bacillati</taxon>
        <taxon>Bacillota</taxon>
        <taxon>Bacilli</taxon>
        <taxon>Bacillales</taxon>
        <taxon>Bacillaceae</taxon>
        <taxon>Amphibacillus</taxon>
    </lineage>
</organism>
<dbReference type="Gene3D" id="1.10.10.60">
    <property type="entry name" value="Homeodomain-like"/>
    <property type="match status" value="2"/>
</dbReference>
<dbReference type="AlphaFoldDB" id="A0A1H8H9I1"/>
<evidence type="ECO:0000256" key="2">
    <source>
        <dbReference type="ARBA" id="ARBA00023125"/>
    </source>
</evidence>
<dbReference type="InterPro" id="IPR010499">
    <property type="entry name" value="AraC_E-bd"/>
</dbReference>
<dbReference type="InterPro" id="IPR050959">
    <property type="entry name" value="MarA-like"/>
</dbReference>
<dbReference type="Pfam" id="PF12833">
    <property type="entry name" value="HTH_18"/>
    <property type="match status" value="1"/>
</dbReference>
<dbReference type="SMART" id="SM00871">
    <property type="entry name" value="AraC_E_bind"/>
    <property type="match status" value="1"/>
</dbReference>
<dbReference type="PANTHER" id="PTHR47504">
    <property type="entry name" value="RIGHT ORIGIN-BINDING PROTEIN"/>
    <property type="match status" value="1"/>
</dbReference>
<evidence type="ECO:0000313" key="6">
    <source>
        <dbReference type="Proteomes" id="UP000199300"/>
    </source>
</evidence>
<proteinExistence type="predicted"/>
<dbReference type="Proteomes" id="UP000199300">
    <property type="component" value="Unassembled WGS sequence"/>
</dbReference>
<reference evidence="5 6" key="1">
    <citation type="submission" date="2016-10" db="EMBL/GenBank/DDBJ databases">
        <authorList>
            <person name="de Groot N.N."/>
        </authorList>
    </citation>
    <scope>NUCLEOTIDE SEQUENCE [LARGE SCALE GENOMIC DNA]</scope>
    <source>
        <strain evidence="5 6">CGMCC 1.10434</strain>
    </source>
</reference>